<evidence type="ECO:0000313" key="2">
    <source>
        <dbReference type="EMBL" id="KKA27177.1"/>
    </source>
</evidence>
<accession>A0A0F4Z9I4</accession>
<dbReference type="GO" id="GO:0005794">
    <property type="term" value="C:Golgi apparatus"/>
    <property type="evidence" value="ECO:0007669"/>
    <property type="project" value="TreeGrafter"/>
</dbReference>
<organism evidence="2 3">
    <name type="scientific">Thielaviopsis punctulata</name>
    <dbReference type="NCBI Taxonomy" id="72032"/>
    <lineage>
        <taxon>Eukaryota</taxon>
        <taxon>Fungi</taxon>
        <taxon>Dikarya</taxon>
        <taxon>Ascomycota</taxon>
        <taxon>Pezizomycotina</taxon>
        <taxon>Sordariomycetes</taxon>
        <taxon>Hypocreomycetidae</taxon>
        <taxon>Microascales</taxon>
        <taxon>Ceratocystidaceae</taxon>
        <taxon>Thielaviopsis</taxon>
    </lineage>
</organism>
<gene>
    <name evidence="2" type="ORF">TD95_004311</name>
</gene>
<name>A0A0F4Z9I4_9PEZI</name>
<dbReference type="EMBL" id="LAEV01001876">
    <property type="protein sequence ID" value="KKA27177.1"/>
    <property type="molecule type" value="Genomic_DNA"/>
</dbReference>
<comment type="caution">
    <text evidence="2">The sequence shown here is derived from an EMBL/GenBank/DDBJ whole genome shotgun (WGS) entry which is preliminary data.</text>
</comment>
<evidence type="ECO:0000313" key="3">
    <source>
        <dbReference type="Proteomes" id="UP000033483"/>
    </source>
</evidence>
<proteinExistence type="predicted"/>
<dbReference type="GO" id="GO:0030008">
    <property type="term" value="C:TRAPP complex"/>
    <property type="evidence" value="ECO:0007669"/>
    <property type="project" value="TreeGrafter"/>
</dbReference>
<keyword evidence="3" id="KW-1185">Reference proteome</keyword>
<evidence type="ECO:0000256" key="1">
    <source>
        <dbReference type="SAM" id="MobiDB-lite"/>
    </source>
</evidence>
<dbReference type="OrthoDB" id="428342at2759"/>
<dbReference type="Gene3D" id="1.25.40.10">
    <property type="entry name" value="Tetratricopeptide repeat domain"/>
    <property type="match status" value="1"/>
</dbReference>
<dbReference type="SUPFAM" id="SSF48452">
    <property type="entry name" value="TPR-like"/>
    <property type="match status" value="1"/>
</dbReference>
<evidence type="ECO:0008006" key="4">
    <source>
        <dbReference type="Google" id="ProtNLM"/>
    </source>
</evidence>
<dbReference type="InterPro" id="IPR011990">
    <property type="entry name" value="TPR-like_helical_dom_sf"/>
</dbReference>
<feature type="region of interest" description="Disordered" evidence="1">
    <location>
        <begin position="1"/>
        <end position="26"/>
    </location>
</feature>
<sequence>MATLPMMEPSLLSPRSPIRSPRISESGRPRDFSFILRPDIYHSLNAVAIPAPFKNSSKQPRPDLSVAELFSTGHFRAAATAAAAELTSGTLDATNHRRIFDLLYTRLASLLLIDAAPIAAQEVKALEDLATGPVYVDEATGDHVVPWDLRVLAVKLQALGFGDLRRAVMSYYDLAREARANVAMARNDQDKHLWALRLRELGVRVAWTLVDLDDMPAAIAHLQTLPATAGDARATLAEALLWLHLGDAEAARASVSSLQGDGGERSEGGMVQALADMADGDFESALTKFTALAALNPDDKPSEIVQVNRAVCLLYTGHMDEASQVLEYLVDHGFASRTLLLNLSTIYELCTDKNRGLKTSLAARVAAREPSEEGWEYANVDFKL</sequence>
<feature type="compositionally biased region" description="Low complexity" evidence="1">
    <location>
        <begin position="8"/>
        <end position="24"/>
    </location>
</feature>
<reference evidence="2 3" key="1">
    <citation type="submission" date="2015-03" db="EMBL/GenBank/DDBJ databases">
        <authorList>
            <person name="Radwan O."/>
            <person name="Al-Naeli F.A."/>
            <person name="Rendon G.A."/>
            <person name="Fields C."/>
        </authorList>
    </citation>
    <scope>NUCLEOTIDE SEQUENCE [LARGE SCALE GENOMIC DNA]</scope>
    <source>
        <strain evidence="2">CR-DP1</strain>
    </source>
</reference>
<dbReference type="Proteomes" id="UP000033483">
    <property type="component" value="Unassembled WGS sequence"/>
</dbReference>
<dbReference type="AlphaFoldDB" id="A0A0F4Z9I4"/>
<dbReference type="PANTHER" id="PTHR21581">
    <property type="entry name" value="D-ALANYL-D-ALANINE CARBOXYPEPTIDASE"/>
    <property type="match status" value="1"/>
</dbReference>
<dbReference type="PANTHER" id="PTHR21581:SF6">
    <property type="entry name" value="TRAFFICKING PROTEIN PARTICLE COMPLEX SUBUNIT 12"/>
    <property type="match status" value="1"/>
</dbReference>
<protein>
    <recommendedName>
        <fullName evidence="4">Trafficking protein particle complex subunit 12</fullName>
    </recommendedName>
</protein>